<dbReference type="PANTHER" id="PTHR11009">
    <property type="entry name" value="DER1-LIKE PROTEIN, DERLIN"/>
    <property type="match status" value="1"/>
</dbReference>
<dbReference type="Pfam" id="PF04511">
    <property type="entry name" value="DER1"/>
    <property type="match status" value="1"/>
</dbReference>
<protein>
    <recommendedName>
        <fullName evidence="7">Derlin</fullName>
    </recommendedName>
</protein>
<evidence type="ECO:0000256" key="8">
    <source>
        <dbReference type="SAM" id="MobiDB-lite"/>
    </source>
</evidence>
<evidence type="ECO:0000256" key="7">
    <source>
        <dbReference type="RuleBase" id="RU363059"/>
    </source>
</evidence>
<gene>
    <name evidence="9" type="ORF">LANO_0D03224G</name>
</gene>
<dbReference type="InterPro" id="IPR007599">
    <property type="entry name" value="DER1"/>
</dbReference>
<dbReference type="GO" id="GO:0005789">
    <property type="term" value="C:endoplasmic reticulum membrane"/>
    <property type="evidence" value="ECO:0007669"/>
    <property type="project" value="UniProtKB-SubCell"/>
</dbReference>
<feature type="compositionally biased region" description="Basic and acidic residues" evidence="8">
    <location>
        <begin position="252"/>
        <end position="265"/>
    </location>
</feature>
<evidence type="ECO:0000256" key="1">
    <source>
        <dbReference type="ARBA" id="ARBA00004477"/>
    </source>
</evidence>
<dbReference type="OrthoDB" id="19102at2759"/>
<feature type="transmembrane region" description="Helical" evidence="7">
    <location>
        <begin position="181"/>
        <end position="200"/>
    </location>
</feature>
<feature type="region of interest" description="Disordered" evidence="8">
    <location>
        <begin position="252"/>
        <end position="311"/>
    </location>
</feature>
<dbReference type="GO" id="GO:0006950">
    <property type="term" value="P:response to stress"/>
    <property type="evidence" value="ECO:0007669"/>
    <property type="project" value="UniProtKB-ARBA"/>
</dbReference>
<evidence type="ECO:0000313" key="10">
    <source>
        <dbReference type="Proteomes" id="UP000189911"/>
    </source>
</evidence>
<keyword evidence="4 7" id="KW-0256">Endoplasmic reticulum</keyword>
<feature type="transmembrane region" description="Helical" evidence="7">
    <location>
        <begin position="106"/>
        <end position="124"/>
    </location>
</feature>
<name>A0A1G4JFL6_9SACH</name>
<dbReference type="InterPro" id="IPR035952">
    <property type="entry name" value="Rhomboid-like_sf"/>
</dbReference>
<feature type="compositionally biased region" description="Low complexity" evidence="8">
    <location>
        <begin position="268"/>
        <end position="277"/>
    </location>
</feature>
<reference evidence="10" key="1">
    <citation type="submission" date="2016-03" db="EMBL/GenBank/DDBJ databases">
        <authorList>
            <person name="Devillers Hugo."/>
        </authorList>
    </citation>
    <scope>NUCLEOTIDE SEQUENCE [LARGE SCALE GENOMIC DNA]</scope>
</reference>
<evidence type="ECO:0000256" key="2">
    <source>
        <dbReference type="ARBA" id="ARBA00008917"/>
    </source>
</evidence>
<evidence type="ECO:0000256" key="6">
    <source>
        <dbReference type="ARBA" id="ARBA00023136"/>
    </source>
</evidence>
<feature type="transmembrane region" description="Helical" evidence="7">
    <location>
        <begin position="61"/>
        <end position="86"/>
    </location>
</feature>
<proteinExistence type="inferred from homology"/>
<evidence type="ECO:0000256" key="4">
    <source>
        <dbReference type="ARBA" id="ARBA00022824"/>
    </source>
</evidence>
<dbReference type="EMBL" id="LT598448">
    <property type="protein sequence ID" value="SCU88839.1"/>
    <property type="molecule type" value="Genomic_DNA"/>
</dbReference>
<evidence type="ECO:0000256" key="5">
    <source>
        <dbReference type="ARBA" id="ARBA00022989"/>
    </source>
</evidence>
<keyword evidence="5 7" id="KW-1133">Transmembrane helix</keyword>
<accession>A0A1G4JFL6</accession>
<evidence type="ECO:0000256" key="3">
    <source>
        <dbReference type="ARBA" id="ARBA00022692"/>
    </source>
</evidence>
<comment type="function">
    <text evidence="7">May be involved in the degradation of misfolded endoplasmic reticulum (ER) luminal proteins.</text>
</comment>
<dbReference type="SUPFAM" id="SSF144091">
    <property type="entry name" value="Rhomboid-like"/>
    <property type="match status" value="1"/>
</dbReference>
<keyword evidence="3 7" id="KW-0812">Transmembrane</keyword>
<comment type="subcellular location">
    <subcellularLocation>
        <location evidence="1 7">Endoplasmic reticulum membrane</location>
        <topology evidence="1 7">Multi-pass membrane protein</topology>
    </subcellularLocation>
</comment>
<sequence length="311" mass="35495">MSAPKKSSQPNELVQLISQIPPVTRFALLATFVMFILARSELVSFHWFFFEPYHTFMKLQLWRVFTGSFFLMKKSKLGFVMALFQFYKDSSNLETFHFYGKSHAEYVYVLSFLIFGVVATVTAFRIEPSEFVAEGFMMALAGLWSLKNWNTPSMFYGLFSIRGKYIPLVNMLLSYLFDDHFATFPLIVTGLFVAYVYNCLDTWSLGPFYGFLRGKAHRGYGLVNDGQFRAPWWFKGIWNFFADKRKPTATVVRDKTQKYQGEGRKLGSKSSSDDISSTNLATESLSRQNSETKSTAFSTGAFPGKGQRVGA</sequence>
<feature type="transmembrane region" description="Helical" evidence="7">
    <location>
        <begin position="26"/>
        <end position="49"/>
    </location>
</feature>
<dbReference type="AlphaFoldDB" id="A0A1G4JFL6"/>
<keyword evidence="10" id="KW-1185">Reference proteome</keyword>
<evidence type="ECO:0000313" key="9">
    <source>
        <dbReference type="EMBL" id="SCU88839.1"/>
    </source>
</evidence>
<feature type="compositionally biased region" description="Polar residues" evidence="8">
    <location>
        <begin position="278"/>
        <end position="298"/>
    </location>
</feature>
<comment type="similarity">
    <text evidence="2 7">Belongs to the derlin family.</text>
</comment>
<dbReference type="Proteomes" id="UP000189911">
    <property type="component" value="Chromosome D"/>
</dbReference>
<organism evidence="9 10">
    <name type="scientific">Lachancea nothofagi CBS 11611</name>
    <dbReference type="NCBI Taxonomy" id="1266666"/>
    <lineage>
        <taxon>Eukaryota</taxon>
        <taxon>Fungi</taxon>
        <taxon>Dikarya</taxon>
        <taxon>Ascomycota</taxon>
        <taxon>Saccharomycotina</taxon>
        <taxon>Saccharomycetes</taxon>
        <taxon>Saccharomycetales</taxon>
        <taxon>Saccharomycetaceae</taxon>
        <taxon>Lachancea</taxon>
    </lineage>
</organism>
<keyword evidence="6 7" id="KW-0472">Membrane</keyword>